<evidence type="ECO:0000256" key="5">
    <source>
        <dbReference type="SAM" id="MobiDB-lite"/>
    </source>
</evidence>
<name>A0A5J4ZAE8_PORPP</name>
<comment type="subcellular location">
    <subcellularLocation>
        <location evidence="1">Membrane</location>
        <topology evidence="1">Multi-pass membrane protein</topology>
    </subcellularLocation>
</comment>
<dbReference type="EMBL" id="VRMN01000001">
    <property type="protein sequence ID" value="KAA8500012.1"/>
    <property type="molecule type" value="Genomic_DNA"/>
</dbReference>
<organism evidence="7 8">
    <name type="scientific">Porphyridium purpureum</name>
    <name type="common">Red alga</name>
    <name type="synonym">Porphyridium cruentum</name>
    <dbReference type="NCBI Taxonomy" id="35688"/>
    <lineage>
        <taxon>Eukaryota</taxon>
        <taxon>Rhodophyta</taxon>
        <taxon>Bangiophyceae</taxon>
        <taxon>Porphyridiales</taxon>
        <taxon>Porphyridiaceae</taxon>
        <taxon>Porphyridium</taxon>
    </lineage>
</organism>
<gene>
    <name evidence="7" type="ORF">FVE85_7597</name>
</gene>
<dbReference type="PANTHER" id="PTHR15371:SF0">
    <property type="entry name" value="SD19278P"/>
    <property type="match status" value="1"/>
</dbReference>
<dbReference type="Pfam" id="PF02466">
    <property type="entry name" value="Tim17"/>
    <property type="match status" value="1"/>
</dbReference>
<proteinExistence type="predicted"/>
<accession>A0A5J4ZAE8</accession>
<dbReference type="GO" id="GO:0005744">
    <property type="term" value="C:TIM23 mitochondrial import inner membrane translocase complex"/>
    <property type="evidence" value="ECO:0007669"/>
    <property type="project" value="TreeGrafter"/>
</dbReference>
<dbReference type="InterPro" id="IPR045238">
    <property type="entry name" value="Tim23-like"/>
</dbReference>
<keyword evidence="4 6" id="KW-0472">Membrane</keyword>
<sequence>MSFWPFGGDAKPSSSSSYDARSPRGSSEFGSLSLDDDEDAFHSLGLAPPMSEVDMSSLSGSDAGYSSFPSGMADGSPSINFGTLGSIQGAKVAPVFGGLGLGGAGGSSAAPYNSKGLDYLFQEEFYEYRKKGWGEQITYSCAITYLSGVAVGGTRGLVEALKSSRGKPFKLVLNAALNNVGKRSAAYGQSMAVCAFMFANIETLIYNYRSDELPENYLLAGALTGALFKSTRGLKQMGIWGAGLGAIGLGVIYASRQGVYGRSIQGLL</sequence>
<dbReference type="OrthoDB" id="159299at2759"/>
<feature type="compositionally biased region" description="Low complexity" evidence="5">
    <location>
        <begin position="8"/>
        <end position="27"/>
    </location>
</feature>
<dbReference type="GO" id="GO:0030150">
    <property type="term" value="P:protein import into mitochondrial matrix"/>
    <property type="evidence" value="ECO:0007669"/>
    <property type="project" value="TreeGrafter"/>
</dbReference>
<keyword evidence="3 6" id="KW-1133">Transmembrane helix</keyword>
<dbReference type="PANTHER" id="PTHR15371">
    <property type="entry name" value="TIM23"/>
    <property type="match status" value="1"/>
</dbReference>
<feature type="region of interest" description="Disordered" evidence="5">
    <location>
        <begin position="1"/>
        <end position="34"/>
    </location>
</feature>
<evidence type="ECO:0000256" key="3">
    <source>
        <dbReference type="ARBA" id="ARBA00022989"/>
    </source>
</evidence>
<dbReference type="OMA" id="FMFANIE"/>
<protein>
    <submittedName>
        <fullName evidence="7">Mitochondrial import inner membrane translocase subunit tim23</fullName>
    </submittedName>
</protein>
<evidence type="ECO:0000313" key="8">
    <source>
        <dbReference type="Proteomes" id="UP000324585"/>
    </source>
</evidence>
<dbReference type="AlphaFoldDB" id="A0A5J4ZAE8"/>
<feature type="transmembrane region" description="Helical" evidence="6">
    <location>
        <begin position="237"/>
        <end position="255"/>
    </location>
</feature>
<keyword evidence="2 6" id="KW-0812">Transmembrane</keyword>
<evidence type="ECO:0000256" key="6">
    <source>
        <dbReference type="SAM" id="Phobius"/>
    </source>
</evidence>
<dbReference type="Proteomes" id="UP000324585">
    <property type="component" value="Unassembled WGS sequence"/>
</dbReference>
<evidence type="ECO:0000256" key="1">
    <source>
        <dbReference type="ARBA" id="ARBA00004141"/>
    </source>
</evidence>
<comment type="caution">
    <text evidence="7">The sequence shown here is derived from an EMBL/GenBank/DDBJ whole genome shotgun (WGS) entry which is preliminary data.</text>
</comment>
<evidence type="ECO:0000313" key="7">
    <source>
        <dbReference type="EMBL" id="KAA8500012.1"/>
    </source>
</evidence>
<evidence type="ECO:0000256" key="2">
    <source>
        <dbReference type="ARBA" id="ARBA00022692"/>
    </source>
</evidence>
<keyword evidence="8" id="KW-1185">Reference proteome</keyword>
<dbReference type="GO" id="GO:0008320">
    <property type="term" value="F:protein transmembrane transporter activity"/>
    <property type="evidence" value="ECO:0007669"/>
    <property type="project" value="TreeGrafter"/>
</dbReference>
<reference evidence="8" key="1">
    <citation type="journal article" date="2019" name="Nat. Commun.">
        <title>Expansion of phycobilisome linker gene families in mesophilic red algae.</title>
        <authorList>
            <person name="Lee J."/>
            <person name="Kim D."/>
            <person name="Bhattacharya D."/>
            <person name="Yoon H.S."/>
        </authorList>
    </citation>
    <scope>NUCLEOTIDE SEQUENCE [LARGE SCALE GENOMIC DNA]</scope>
    <source>
        <strain evidence="8">CCMP 1328</strain>
    </source>
</reference>
<evidence type="ECO:0000256" key="4">
    <source>
        <dbReference type="ARBA" id="ARBA00023136"/>
    </source>
</evidence>